<gene>
    <name evidence="1" type="ORF">AYI68_g4109</name>
</gene>
<keyword evidence="2" id="KW-1185">Reference proteome</keyword>
<protein>
    <submittedName>
        <fullName evidence="1">Uncharacterized protein</fullName>
    </submittedName>
</protein>
<accession>A0A1R0GY09</accession>
<reference evidence="1 2" key="1">
    <citation type="journal article" date="2016" name="Mol. Biol. Evol.">
        <title>Genome-Wide Survey of Gut Fungi (Harpellales) Reveals the First Horizontally Transferred Ubiquitin Gene from a Mosquito Host.</title>
        <authorList>
            <person name="Wang Y."/>
            <person name="White M.M."/>
            <person name="Kvist S."/>
            <person name="Moncalvo J.M."/>
        </authorList>
    </citation>
    <scope>NUCLEOTIDE SEQUENCE [LARGE SCALE GENOMIC DNA]</scope>
    <source>
        <strain evidence="1 2">ALG-7-W6</strain>
    </source>
</reference>
<sequence length="66" mass="8061">MLQTHFLFVSLAQAERNVDMQHPTMGYMMYSIWDRFLGLFLFPEYFTFEDGRFGVVWKQLRYLEPD</sequence>
<evidence type="ECO:0000313" key="2">
    <source>
        <dbReference type="Proteomes" id="UP000187455"/>
    </source>
</evidence>
<dbReference type="Proteomes" id="UP000187455">
    <property type="component" value="Unassembled WGS sequence"/>
</dbReference>
<dbReference type="EMBL" id="LSSL01002164">
    <property type="protein sequence ID" value="OLY81780.1"/>
    <property type="molecule type" value="Genomic_DNA"/>
</dbReference>
<proteinExistence type="predicted"/>
<evidence type="ECO:0000313" key="1">
    <source>
        <dbReference type="EMBL" id="OLY81780.1"/>
    </source>
</evidence>
<dbReference type="AlphaFoldDB" id="A0A1R0GY09"/>
<name>A0A1R0GY09_9FUNG</name>
<organism evidence="1 2">
    <name type="scientific">Smittium mucronatum</name>
    <dbReference type="NCBI Taxonomy" id="133383"/>
    <lineage>
        <taxon>Eukaryota</taxon>
        <taxon>Fungi</taxon>
        <taxon>Fungi incertae sedis</taxon>
        <taxon>Zoopagomycota</taxon>
        <taxon>Kickxellomycotina</taxon>
        <taxon>Harpellomycetes</taxon>
        <taxon>Harpellales</taxon>
        <taxon>Legeriomycetaceae</taxon>
        <taxon>Smittium</taxon>
    </lineage>
</organism>
<comment type="caution">
    <text evidence="1">The sequence shown here is derived from an EMBL/GenBank/DDBJ whole genome shotgun (WGS) entry which is preliminary data.</text>
</comment>